<reference evidence="10" key="1">
    <citation type="submission" date="2016-03" db="EMBL/GenBank/DDBJ databases">
        <authorList>
            <person name="Oger P.M."/>
        </authorList>
    </citation>
    <scope>NUCLEOTIDE SEQUENCE [LARGE SCALE GENOMIC DNA]</scope>
    <source>
        <strain evidence="10">OG-1</strain>
    </source>
</reference>
<keyword evidence="3" id="KW-1003">Cell membrane</keyword>
<keyword evidence="10" id="KW-1185">Reference proteome</keyword>
<dbReference type="KEGG" id="tpep:A0127_06115"/>
<feature type="transmembrane region" description="Helical" evidence="7">
    <location>
        <begin position="235"/>
        <end position="256"/>
    </location>
</feature>
<dbReference type="PANTHER" id="PTHR43386">
    <property type="entry name" value="OLIGOPEPTIDE TRANSPORT SYSTEM PERMEASE PROTEIN APPC"/>
    <property type="match status" value="1"/>
</dbReference>
<evidence type="ECO:0000256" key="7">
    <source>
        <dbReference type="RuleBase" id="RU363032"/>
    </source>
</evidence>
<name>A0A142CVH4_9EURY</name>
<protein>
    <recommendedName>
        <fullName evidence="8">ABC transmembrane type-1 domain-containing protein</fullName>
    </recommendedName>
</protein>
<dbReference type="Pfam" id="PF00528">
    <property type="entry name" value="BPD_transp_1"/>
    <property type="match status" value="1"/>
</dbReference>
<dbReference type="PROSITE" id="PS50928">
    <property type="entry name" value="ABC_TM1"/>
    <property type="match status" value="1"/>
</dbReference>
<proteinExistence type="inferred from homology"/>
<keyword evidence="4 7" id="KW-0812">Transmembrane</keyword>
<evidence type="ECO:0000256" key="4">
    <source>
        <dbReference type="ARBA" id="ARBA00022692"/>
    </source>
</evidence>
<sequence length="443" mass="49705">MARIRVPLRIILSITIVTSYIIMAIIGPHFYPNIAEKWDDLDLWKNNPPNAPPAFYGELRGLPKTEWLPGEYVDGRVIFTYDFKYSKVPRDILVLANSTRKIRITIITPLNESYTLYEGDPFPDGIYIGRNLLFAPDWERMKTEKCPNLDKKVMLRPPFSILFTEPDTQDCFNNPKLVKGKYKIILEPFYFPDEKFSPKESARILVQGESYGVLGTDPFGRDVWAGFIGSTRDTILVTIEGAFIAVGLSFLLGMSGAVRGKVGRLSNLISRLLTIIPLLPFVGAVAIDLGTFNASKQMATARPIVVAFILGLIVAGEASRSVRAIVKEELRKGYVESAIALGGNWSWILKKHMPRVLIPYSLHQFSITIPKILALITLLGFFSIVPGFNWGSIMSQTVVMGRTSLYSYNLNWWQVLPVAVSIAVLSVSFTLIATWIEDEFMKV</sequence>
<dbReference type="RefSeq" id="WP_062389299.1">
    <property type="nucleotide sequence ID" value="NZ_CP014750.1"/>
</dbReference>
<gene>
    <name evidence="9" type="ORF">A0127_06115</name>
</gene>
<feature type="domain" description="ABC transmembrane type-1" evidence="8">
    <location>
        <begin position="231"/>
        <end position="433"/>
    </location>
</feature>
<dbReference type="Proteomes" id="UP000073604">
    <property type="component" value="Chromosome"/>
</dbReference>
<evidence type="ECO:0000256" key="6">
    <source>
        <dbReference type="ARBA" id="ARBA00023136"/>
    </source>
</evidence>
<dbReference type="GO" id="GO:0055085">
    <property type="term" value="P:transmembrane transport"/>
    <property type="evidence" value="ECO:0007669"/>
    <property type="project" value="InterPro"/>
</dbReference>
<dbReference type="CDD" id="cd06261">
    <property type="entry name" value="TM_PBP2"/>
    <property type="match status" value="1"/>
</dbReference>
<accession>A0A142CVH4</accession>
<evidence type="ECO:0000256" key="2">
    <source>
        <dbReference type="ARBA" id="ARBA00022448"/>
    </source>
</evidence>
<feature type="transmembrane region" description="Helical" evidence="7">
    <location>
        <begin position="412"/>
        <end position="436"/>
    </location>
</feature>
<dbReference type="InterPro" id="IPR050366">
    <property type="entry name" value="BP-dependent_transpt_permease"/>
</dbReference>
<dbReference type="STRING" id="53952.A0127_06115"/>
<dbReference type="InterPro" id="IPR000515">
    <property type="entry name" value="MetI-like"/>
</dbReference>
<evidence type="ECO:0000259" key="8">
    <source>
        <dbReference type="PROSITE" id="PS50928"/>
    </source>
</evidence>
<keyword evidence="6 7" id="KW-0472">Membrane</keyword>
<evidence type="ECO:0000256" key="5">
    <source>
        <dbReference type="ARBA" id="ARBA00022989"/>
    </source>
</evidence>
<keyword evidence="5 7" id="KW-1133">Transmembrane helix</keyword>
<evidence type="ECO:0000256" key="1">
    <source>
        <dbReference type="ARBA" id="ARBA00004651"/>
    </source>
</evidence>
<comment type="similarity">
    <text evidence="7">Belongs to the binding-protein-dependent transport system permease family.</text>
</comment>
<feature type="transmembrane region" description="Helical" evidence="7">
    <location>
        <begin position="12"/>
        <end position="31"/>
    </location>
</feature>
<dbReference type="OrthoDB" id="312811at2157"/>
<organism evidence="9 10">
    <name type="scientific">Thermococcus peptonophilus</name>
    <dbReference type="NCBI Taxonomy" id="53952"/>
    <lineage>
        <taxon>Archaea</taxon>
        <taxon>Methanobacteriati</taxon>
        <taxon>Methanobacteriota</taxon>
        <taxon>Thermococci</taxon>
        <taxon>Thermococcales</taxon>
        <taxon>Thermococcaceae</taxon>
        <taxon>Thermococcus</taxon>
    </lineage>
</organism>
<dbReference type="SUPFAM" id="SSF161098">
    <property type="entry name" value="MetI-like"/>
    <property type="match status" value="1"/>
</dbReference>
<dbReference type="PANTHER" id="PTHR43386:SF1">
    <property type="entry name" value="D,D-DIPEPTIDE TRANSPORT SYSTEM PERMEASE PROTEIN DDPC-RELATED"/>
    <property type="match status" value="1"/>
</dbReference>
<feature type="transmembrane region" description="Helical" evidence="7">
    <location>
        <begin position="372"/>
        <end position="392"/>
    </location>
</feature>
<evidence type="ECO:0000313" key="10">
    <source>
        <dbReference type="Proteomes" id="UP000073604"/>
    </source>
</evidence>
<evidence type="ECO:0000313" key="9">
    <source>
        <dbReference type="EMBL" id="AMQ18776.1"/>
    </source>
</evidence>
<evidence type="ECO:0000256" key="3">
    <source>
        <dbReference type="ARBA" id="ARBA00022475"/>
    </source>
</evidence>
<feature type="transmembrane region" description="Helical" evidence="7">
    <location>
        <begin position="299"/>
        <end position="318"/>
    </location>
</feature>
<keyword evidence="2 7" id="KW-0813">Transport</keyword>
<dbReference type="GeneID" id="27140105"/>
<dbReference type="InterPro" id="IPR035906">
    <property type="entry name" value="MetI-like_sf"/>
</dbReference>
<dbReference type="GO" id="GO:0005886">
    <property type="term" value="C:plasma membrane"/>
    <property type="evidence" value="ECO:0007669"/>
    <property type="project" value="UniProtKB-SubCell"/>
</dbReference>
<dbReference type="AlphaFoldDB" id="A0A142CVH4"/>
<comment type="subcellular location">
    <subcellularLocation>
        <location evidence="1 7">Cell membrane</location>
        <topology evidence="1 7">Multi-pass membrane protein</topology>
    </subcellularLocation>
</comment>
<dbReference type="EMBL" id="CP014750">
    <property type="protein sequence ID" value="AMQ18776.1"/>
    <property type="molecule type" value="Genomic_DNA"/>
</dbReference>
<feature type="transmembrane region" description="Helical" evidence="7">
    <location>
        <begin position="268"/>
        <end position="287"/>
    </location>
</feature>